<organism evidence="2">
    <name type="scientific">uncultured Phycisphaerae bacterium</name>
    <dbReference type="NCBI Taxonomy" id="904963"/>
    <lineage>
        <taxon>Bacteria</taxon>
        <taxon>Pseudomonadati</taxon>
        <taxon>Planctomycetota</taxon>
        <taxon>Phycisphaerae</taxon>
        <taxon>environmental samples</taxon>
    </lineage>
</organism>
<accession>A0A6J4P5I3</accession>
<reference evidence="2" key="1">
    <citation type="submission" date="2020-02" db="EMBL/GenBank/DDBJ databases">
        <authorList>
            <person name="Meier V. D."/>
        </authorList>
    </citation>
    <scope>NUCLEOTIDE SEQUENCE</scope>
    <source>
        <strain evidence="2">AVDCRST_MAG64</strain>
    </source>
</reference>
<dbReference type="AlphaFoldDB" id="A0A6J4P5I3"/>
<sequence>MASIVAGSITSSPCTSYILTRGPITCRRSLSFVTMKTSKSWSFSRSAIVASRSSASNPALAKIGTPASSTILRMRASCGPKSSGRLARFALYSGKNSFRNTGTGPPPSSSPVSMTIAR</sequence>
<name>A0A6J4P5I3_9BACT</name>
<dbReference type="EMBL" id="CADCUQ010000395">
    <property type="protein sequence ID" value="CAA9401582.1"/>
    <property type="molecule type" value="Genomic_DNA"/>
</dbReference>
<evidence type="ECO:0000313" key="2">
    <source>
        <dbReference type="EMBL" id="CAA9401582.1"/>
    </source>
</evidence>
<gene>
    <name evidence="2" type="ORF">AVDCRST_MAG64-1726</name>
</gene>
<evidence type="ECO:0000256" key="1">
    <source>
        <dbReference type="SAM" id="MobiDB-lite"/>
    </source>
</evidence>
<feature type="region of interest" description="Disordered" evidence="1">
    <location>
        <begin position="95"/>
        <end position="118"/>
    </location>
</feature>
<protein>
    <submittedName>
        <fullName evidence="2">Uncharacterized protein</fullName>
    </submittedName>
</protein>
<proteinExistence type="predicted"/>